<feature type="region of interest" description="Disordered" evidence="1">
    <location>
        <begin position="324"/>
        <end position="352"/>
    </location>
</feature>
<feature type="compositionally biased region" description="Low complexity" evidence="1">
    <location>
        <begin position="599"/>
        <end position="622"/>
    </location>
</feature>
<feature type="region of interest" description="Disordered" evidence="1">
    <location>
        <begin position="587"/>
        <end position="622"/>
    </location>
</feature>
<name>E2ASL3_CAMFO</name>
<accession>E2ASL3</accession>
<dbReference type="InParanoid" id="E2ASL3"/>
<proteinExistence type="predicted"/>
<dbReference type="EMBL" id="GL442330">
    <property type="protein sequence ID" value="EFN63573.1"/>
    <property type="molecule type" value="Genomic_DNA"/>
</dbReference>
<reference evidence="2 3" key="1">
    <citation type="journal article" date="2010" name="Science">
        <title>Genomic comparison of the ants Camponotus floridanus and Harpegnathos saltator.</title>
        <authorList>
            <person name="Bonasio R."/>
            <person name="Zhang G."/>
            <person name="Ye C."/>
            <person name="Mutti N.S."/>
            <person name="Fang X."/>
            <person name="Qin N."/>
            <person name="Donahue G."/>
            <person name="Yang P."/>
            <person name="Li Q."/>
            <person name="Li C."/>
            <person name="Zhang P."/>
            <person name="Huang Z."/>
            <person name="Berger S.L."/>
            <person name="Reinberg D."/>
            <person name="Wang J."/>
            <person name="Liebig J."/>
        </authorList>
    </citation>
    <scope>NUCLEOTIDE SEQUENCE [LARGE SCALE GENOMIC DNA]</scope>
    <source>
        <strain evidence="3">C129</strain>
    </source>
</reference>
<sequence length="622" mass="69245">MSELICKMVDPYRRRWGRTMAVTSPSSSSAIDRRYAYNDNDDDDNRGYRAIGASPTLVRRDNVIARRHVLVSADTQGQRMATRSSHPEIHETKSLEFYILVVNYLLTLQLCKALKSHGLEISLIFAQVINPIYGKRDKNRWRCSIVNFERIECKHYLFTTCFIDEYRIVIDSVSVVYHSEQQNHIKDNKPITIARNAFIRCVIKVRSVDCRTCFTLNYAKIHMLDFGLDYFEAIRRDPGVPGGNVKREKRTGERKVARATRAIVVARFFAIVNPPLEGISSVRRSVKCSRKWNVATENGPNYEMQLFSRPVAAFNVAPRRCRCSDDDDDDGGGGGGGDGGDGGDGDDSDARYREPSIAYSDADMYSKSIAEYFRASPLGEDRTVVMVSCNNSCGRSDYTAVSCSSIIQGDGKLLSTAQTATKFLIFAYFKLKAQFQLESLKIRLLSRKMPDGIHLPPSYLPDALINLQQFRNWGVFTLNCFKWSLKYTFFEIDKSFCYQDNSIYFVEDSIKCIPAAEFGPVYGPIRQGLYPSGRASLSEQSKVCNSESSAPMGGGAQGDRVAATLGPPPHLPSFSHPLPLSPLDKFAVAPHSAPRPTTSVGSIVVDVGSDSSSSSSSSCRVD</sequence>
<evidence type="ECO:0000313" key="3">
    <source>
        <dbReference type="Proteomes" id="UP000000311"/>
    </source>
</evidence>
<dbReference type="Proteomes" id="UP000000311">
    <property type="component" value="Unassembled WGS sequence"/>
</dbReference>
<organism evidence="3">
    <name type="scientific">Camponotus floridanus</name>
    <name type="common">Florida carpenter ant</name>
    <dbReference type="NCBI Taxonomy" id="104421"/>
    <lineage>
        <taxon>Eukaryota</taxon>
        <taxon>Metazoa</taxon>
        <taxon>Ecdysozoa</taxon>
        <taxon>Arthropoda</taxon>
        <taxon>Hexapoda</taxon>
        <taxon>Insecta</taxon>
        <taxon>Pterygota</taxon>
        <taxon>Neoptera</taxon>
        <taxon>Endopterygota</taxon>
        <taxon>Hymenoptera</taxon>
        <taxon>Apocrita</taxon>
        <taxon>Aculeata</taxon>
        <taxon>Formicoidea</taxon>
        <taxon>Formicidae</taxon>
        <taxon>Formicinae</taxon>
        <taxon>Camponotus</taxon>
    </lineage>
</organism>
<evidence type="ECO:0000256" key="1">
    <source>
        <dbReference type="SAM" id="MobiDB-lite"/>
    </source>
</evidence>
<gene>
    <name evidence="2" type="ORF">EAG_02372</name>
</gene>
<protein>
    <submittedName>
        <fullName evidence="2">Uncharacterized protein</fullName>
    </submittedName>
</protein>
<evidence type="ECO:0000313" key="2">
    <source>
        <dbReference type="EMBL" id="EFN63573.1"/>
    </source>
</evidence>
<feature type="region of interest" description="Disordered" evidence="1">
    <location>
        <begin position="541"/>
        <end position="566"/>
    </location>
</feature>
<keyword evidence="3" id="KW-1185">Reference proteome</keyword>
<dbReference type="AlphaFoldDB" id="E2ASL3"/>